<feature type="transmembrane region" description="Helical" evidence="1">
    <location>
        <begin position="12"/>
        <end position="31"/>
    </location>
</feature>
<keyword evidence="1" id="KW-0812">Transmembrane</keyword>
<organism evidence="3 4">
    <name type="scientific">Extremus antarcticus</name>
    <dbReference type="NCBI Taxonomy" id="702011"/>
    <lineage>
        <taxon>Eukaryota</taxon>
        <taxon>Fungi</taxon>
        <taxon>Dikarya</taxon>
        <taxon>Ascomycota</taxon>
        <taxon>Pezizomycotina</taxon>
        <taxon>Dothideomycetes</taxon>
        <taxon>Dothideomycetidae</taxon>
        <taxon>Mycosphaerellales</taxon>
        <taxon>Extremaceae</taxon>
        <taxon>Extremus</taxon>
    </lineage>
</organism>
<gene>
    <name evidence="3" type="ORF">LTR09_008736</name>
</gene>
<dbReference type="EMBL" id="JAWDJX010000035">
    <property type="protein sequence ID" value="KAK3050081.1"/>
    <property type="molecule type" value="Genomic_DNA"/>
</dbReference>
<comment type="caution">
    <text evidence="3">The sequence shown here is derived from an EMBL/GenBank/DDBJ whole genome shotgun (WGS) entry which is preliminary data.</text>
</comment>
<keyword evidence="1" id="KW-0472">Membrane</keyword>
<feature type="domain" description="Phospholipid/glycerol acyltransferase" evidence="2">
    <location>
        <begin position="95"/>
        <end position="199"/>
    </location>
</feature>
<dbReference type="SMART" id="SM00563">
    <property type="entry name" value="PlsC"/>
    <property type="match status" value="1"/>
</dbReference>
<dbReference type="AlphaFoldDB" id="A0AAJ0DGV8"/>
<sequence>MTTRLGGRSTPFAWRLVLGLRCAVFLTPWLLHLFVADVILSGLLPLSWLLPDLCNDISSAIAASVWRGVQLIFTRINRANIIVSGAEKLPPDESAIVVSNHIEWTDFYMIQELAIRSGMLGRCRWFAKQQLKWVPFLGWGLWAMGMPLRLRLTASRGLISYSEATRYTPAKRLETERWCLQNGKRLPQHTLYPRLKGFIASVQKLRDTRHIEAVYDVTVAYARKVGDGYEFLEPPTFAQSLILPRLDEDWKFFVHVERYALEDLSRNEAELADWLEDRWIEKGERLETLRRKLLDGSSWEPI</sequence>
<dbReference type="CDD" id="cd07990">
    <property type="entry name" value="LPLAT_LCLAT1-like"/>
    <property type="match status" value="1"/>
</dbReference>
<proteinExistence type="predicted"/>
<keyword evidence="1" id="KW-1133">Transmembrane helix</keyword>
<dbReference type="GO" id="GO:0012505">
    <property type="term" value="C:endomembrane system"/>
    <property type="evidence" value="ECO:0007669"/>
    <property type="project" value="TreeGrafter"/>
</dbReference>
<dbReference type="SUPFAM" id="SSF69593">
    <property type="entry name" value="Glycerol-3-phosphate (1)-acyltransferase"/>
    <property type="match status" value="1"/>
</dbReference>
<evidence type="ECO:0000313" key="4">
    <source>
        <dbReference type="Proteomes" id="UP001271007"/>
    </source>
</evidence>
<keyword evidence="4" id="KW-1185">Reference proteome</keyword>
<protein>
    <recommendedName>
        <fullName evidence="2">Phospholipid/glycerol acyltransferase domain-containing protein</fullName>
    </recommendedName>
</protein>
<dbReference type="PANTHER" id="PTHR10983:SF24">
    <property type="entry name" value="1-ACYLGLYCEROL-3-PHOSPHATE O-ACYLTRANSFERASE 3, ISOFORM E-RELATED"/>
    <property type="match status" value="1"/>
</dbReference>
<name>A0AAJ0DGV8_9PEZI</name>
<dbReference type="GO" id="GO:0003841">
    <property type="term" value="F:1-acylglycerol-3-phosphate O-acyltransferase activity"/>
    <property type="evidence" value="ECO:0007669"/>
    <property type="project" value="TreeGrafter"/>
</dbReference>
<evidence type="ECO:0000313" key="3">
    <source>
        <dbReference type="EMBL" id="KAK3050081.1"/>
    </source>
</evidence>
<dbReference type="Proteomes" id="UP001271007">
    <property type="component" value="Unassembled WGS sequence"/>
</dbReference>
<evidence type="ECO:0000256" key="1">
    <source>
        <dbReference type="SAM" id="Phobius"/>
    </source>
</evidence>
<reference evidence="3" key="1">
    <citation type="submission" date="2023-04" db="EMBL/GenBank/DDBJ databases">
        <title>Black Yeasts Isolated from many extreme environments.</title>
        <authorList>
            <person name="Coleine C."/>
            <person name="Stajich J.E."/>
            <person name="Selbmann L."/>
        </authorList>
    </citation>
    <scope>NUCLEOTIDE SEQUENCE</scope>
    <source>
        <strain evidence="3">CCFEE 5312</strain>
    </source>
</reference>
<dbReference type="PANTHER" id="PTHR10983">
    <property type="entry name" value="1-ACYLGLYCEROL-3-PHOSPHATE ACYLTRANSFERASE-RELATED"/>
    <property type="match status" value="1"/>
</dbReference>
<evidence type="ECO:0000259" key="2">
    <source>
        <dbReference type="SMART" id="SM00563"/>
    </source>
</evidence>
<dbReference type="Pfam" id="PF01553">
    <property type="entry name" value="Acyltransferase"/>
    <property type="match status" value="1"/>
</dbReference>
<accession>A0AAJ0DGV8</accession>
<dbReference type="InterPro" id="IPR002123">
    <property type="entry name" value="Plipid/glycerol_acylTrfase"/>
</dbReference>